<dbReference type="AlphaFoldDB" id="A0A8S2FW09"/>
<feature type="compositionally biased region" description="Polar residues" evidence="1">
    <location>
        <begin position="1"/>
        <end position="13"/>
    </location>
</feature>
<dbReference type="Proteomes" id="UP000677228">
    <property type="component" value="Unassembled WGS sequence"/>
</dbReference>
<name>A0A8S2FW09_9BILA</name>
<dbReference type="EMBL" id="CAJNOK010044026">
    <property type="protein sequence ID" value="CAF1572347.1"/>
    <property type="molecule type" value="Genomic_DNA"/>
</dbReference>
<sequence>EIQGSEQETCNDVHQQEEKLTPLCIDDQNEKKDSINGKQEEKTEIIKVRSRQ</sequence>
<evidence type="ECO:0000313" key="2">
    <source>
        <dbReference type="EMBL" id="CAF1572347.1"/>
    </source>
</evidence>
<dbReference type="EMBL" id="CAJOBA010066861">
    <property type="protein sequence ID" value="CAF4367408.1"/>
    <property type="molecule type" value="Genomic_DNA"/>
</dbReference>
<feature type="non-terminal residue" evidence="2">
    <location>
        <position position="1"/>
    </location>
</feature>
<evidence type="ECO:0000256" key="1">
    <source>
        <dbReference type="SAM" id="MobiDB-lite"/>
    </source>
</evidence>
<gene>
    <name evidence="2" type="ORF">OVA965_LOCUS40434</name>
    <name evidence="3" type="ORF">TMI583_LOCUS41871</name>
</gene>
<evidence type="ECO:0000313" key="4">
    <source>
        <dbReference type="Proteomes" id="UP000677228"/>
    </source>
</evidence>
<dbReference type="Proteomes" id="UP000682733">
    <property type="component" value="Unassembled WGS sequence"/>
</dbReference>
<feature type="compositionally biased region" description="Basic and acidic residues" evidence="1">
    <location>
        <begin position="28"/>
        <end position="52"/>
    </location>
</feature>
<accession>A0A8S2FW09</accession>
<feature type="region of interest" description="Disordered" evidence="1">
    <location>
        <begin position="1"/>
        <end position="52"/>
    </location>
</feature>
<organism evidence="2 4">
    <name type="scientific">Didymodactylos carnosus</name>
    <dbReference type="NCBI Taxonomy" id="1234261"/>
    <lineage>
        <taxon>Eukaryota</taxon>
        <taxon>Metazoa</taxon>
        <taxon>Spiralia</taxon>
        <taxon>Gnathifera</taxon>
        <taxon>Rotifera</taxon>
        <taxon>Eurotatoria</taxon>
        <taxon>Bdelloidea</taxon>
        <taxon>Philodinida</taxon>
        <taxon>Philodinidae</taxon>
        <taxon>Didymodactylos</taxon>
    </lineage>
</organism>
<evidence type="ECO:0000313" key="3">
    <source>
        <dbReference type="EMBL" id="CAF4367408.1"/>
    </source>
</evidence>
<reference evidence="2" key="1">
    <citation type="submission" date="2021-02" db="EMBL/GenBank/DDBJ databases">
        <authorList>
            <person name="Nowell W R."/>
        </authorList>
    </citation>
    <scope>NUCLEOTIDE SEQUENCE</scope>
</reference>
<proteinExistence type="predicted"/>
<protein>
    <submittedName>
        <fullName evidence="2">Uncharacterized protein</fullName>
    </submittedName>
</protein>
<comment type="caution">
    <text evidence="2">The sequence shown here is derived from an EMBL/GenBank/DDBJ whole genome shotgun (WGS) entry which is preliminary data.</text>
</comment>